<evidence type="ECO:0000313" key="1">
    <source>
        <dbReference type="EMBL" id="THV62419.1"/>
    </source>
</evidence>
<name>A0ABY2R9Y5_9FLAO</name>
<dbReference type="Proteomes" id="UP000306038">
    <property type="component" value="Unassembled WGS sequence"/>
</dbReference>
<organism evidence="1 2">
    <name type="scientific">Chryseobacterium candidae</name>
    <dbReference type="NCBI Taxonomy" id="1978493"/>
    <lineage>
        <taxon>Bacteria</taxon>
        <taxon>Pseudomonadati</taxon>
        <taxon>Bacteroidota</taxon>
        <taxon>Flavobacteriia</taxon>
        <taxon>Flavobacteriales</taxon>
        <taxon>Weeksellaceae</taxon>
        <taxon>Chryseobacterium group</taxon>
        <taxon>Chryseobacterium</taxon>
    </lineage>
</organism>
<evidence type="ECO:0000313" key="2">
    <source>
        <dbReference type="Proteomes" id="UP000306038"/>
    </source>
</evidence>
<sequence length="63" mass="7345">MKKIAGTALLFFGMAVFDQTKEDYIQFRKISTEILNNGKGYHELKEKHIFALNLMPEVFLHVE</sequence>
<protein>
    <submittedName>
        <fullName evidence="1">Uncharacterized protein</fullName>
    </submittedName>
</protein>
<proteinExistence type="predicted"/>
<dbReference type="RefSeq" id="WP_136521591.1">
    <property type="nucleotide sequence ID" value="NZ_SDLV01000010.1"/>
</dbReference>
<keyword evidence="2" id="KW-1185">Reference proteome</keyword>
<reference evidence="1 2" key="1">
    <citation type="submission" date="2019-01" db="EMBL/GenBank/DDBJ databases">
        <authorList>
            <person name="B I."/>
            <person name="Ch S."/>
            <person name="Ch V.R."/>
        </authorList>
    </citation>
    <scope>NUCLEOTIDE SEQUENCE [LARGE SCALE GENOMIC DNA]</scope>
    <source>
        <strain evidence="1 2">JC507</strain>
    </source>
</reference>
<gene>
    <name evidence="1" type="ORF">EK417_05815</name>
</gene>
<comment type="caution">
    <text evidence="1">The sequence shown here is derived from an EMBL/GenBank/DDBJ whole genome shotgun (WGS) entry which is preliminary data.</text>
</comment>
<dbReference type="EMBL" id="SDLV01000010">
    <property type="protein sequence ID" value="THV62419.1"/>
    <property type="molecule type" value="Genomic_DNA"/>
</dbReference>
<accession>A0ABY2R9Y5</accession>